<feature type="region of interest" description="Disordered" evidence="1">
    <location>
        <begin position="410"/>
        <end position="429"/>
    </location>
</feature>
<reference evidence="2 3" key="1">
    <citation type="submission" date="2018-06" db="EMBL/GenBank/DDBJ databases">
        <authorList>
            <consortium name="Pathogen Informatics"/>
            <person name="Doyle S."/>
        </authorList>
    </citation>
    <scope>NUCLEOTIDE SEQUENCE [LARGE SCALE GENOMIC DNA]</scope>
    <source>
        <strain evidence="2 3">NCTC7928</strain>
    </source>
</reference>
<gene>
    <name evidence="2" type="ORF">NCTC7928_07050</name>
</gene>
<dbReference type="AlphaFoldDB" id="A0A376LPP1"/>
<evidence type="ECO:0000313" key="2">
    <source>
        <dbReference type="EMBL" id="STF46248.1"/>
    </source>
</evidence>
<proteinExistence type="predicted"/>
<accession>A0A376LPP1</accession>
<evidence type="ECO:0008006" key="4">
    <source>
        <dbReference type="Google" id="ProtNLM"/>
    </source>
</evidence>
<protein>
    <recommendedName>
        <fullName evidence="4">DUF2213 domain-containing protein</fullName>
    </recommendedName>
</protein>
<organism evidence="2 3">
    <name type="scientific">Escherichia coli</name>
    <dbReference type="NCBI Taxonomy" id="562"/>
    <lineage>
        <taxon>Bacteria</taxon>
        <taxon>Pseudomonadati</taxon>
        <taxon>Pseudomonadota</taxon>
        <taxon>Gammaproteobacteria</taxon>
        <taxon>Enterobacterales</taxon>
        <taxon>Enterobacteriaceae</taxon>
        <taxon>Escherichia</taxon>
    </lineage>
</organism>
<evidence type="ECO:0000256" key="1">
    <source>
        <dbReference type="SAM" id="MobiDB-lite"/>
    </source>
</evidence>
<name>A0A376LPP1_ECOLX</name>
<sequence>MSKELIQVNTKLTANTIRRETYNGREHIVVPSYTLPFNIVMNREYYPEAEIIANYQSLEGTLAPLGHPTVDGKFVSAFSPEGLNTGFCGAWNRNVELRGNRVYVEKWVDVETASHSEQGRELLSRLEALEKGESKDPIWSSVAVYRQCMPATEDMKAQGADHVVKIMSIDHDAILLHEPPAASPEQGVGLMVNTDQAKPLMSVAMKENSYRTLEKQLTDAARDLFPDADYVYVVDFTDKEVTIATNAESAQVCAYEKQADKIILNNGELATNEESKSWFAQFAEHLSNLFSLNEKIKANKSEDDPMPLTKEERAELVKEINEGLSANIANAVAEALKPVQASVEELQTNQEELQTNQKAIKEEIAANANKEVAEKRAAVAKVHGEIVANALSGEALEAMFKSLGKATPLAANTASEDKKGEVPDFNTYF</sequence>
<dbReference type="Proteomes" id="UP000254877">
    <property type="component" value="Unassembled WGS sequence"/>
</dbReference>
<evidence type="ECO:0000313" key="3">
    <source>
        <dbReference type="Proteomes" id="UP000254877"/>
    </source>
</evidence>
<dbReference type="EMBL" id="UGAB01000002">
    <property type="protein sequence ID" value="STF46248.1"/>
    <property type="molecule type" value="Genomic_DNA"/>
</dbReference>
<dbReference type="RefSeq" id="WP_427033783.1">
    <property type="nucleotide sequence ID" value="NZ_JBNMEX010000006.1"/>
</dbReference>